<evidence type="ECO:0000259" key="3">
    <source>
        <dbReference type="Pfam" id="PF19305"/>
    </source>
</evidence>
<proteinExistence type="inferred from homology"/>
<protein>
    <submittedName>
        <fullName evidence="4">MmgE/PrpD family protein</fullName>
    </submittedName>
</protein>
<dbReference type="GO" id="GO:0016829">
    <property type="term" value="F:lyase activity"/>
    <property type="evidence" value="ECO:0007669"/>
    <property type="project" value="InterPro"/>
</dbReference>
<evidence type="ECO:0000313" key="4">
    <source>
        <dbReference type="EMBL" id="MDQ2092829.1"/>
    </source>
</evidence>
<name>A0AAJ1X4S6_9RHOB</name>
<dbReference type="PANTHER" id="PTHR16943:SF8">
    <property type="entry name" value="2-METHYLCITRATE DEHYDRATASE"/>
    <property type="match status" value="1"/>
</dbReference>
<dbReference type="Gene3D" id="1.10.4100.10">
    <property type="entry name" value="2-methylcitrate dehydratase PrpD"/>
    <property type="match status" value="1"/>
</dbReference>
<dbReference type="InterPro" id="IPR005656">
    <property type="entry name" value="MmgE_PrpD"/>
</dbReference>
<comment type="caution">
    <text evidence="4">The sequence shown here is derived from an EMBL/GenBank/DDBJ whole genome shotgun (WGS) entry which is preliminary data.</text>
</comment>
<dbReference type="EMBL" id="JANFFA010000001">
    <property type="protein sequence ID" value="MDQ2092829.1"/>
    <property type="molecule type" value="Genomic_DNA"/>
</dbReference>
<evidence type="ECO:0000256" key="1">
    <source>
        <dbReference type="ARBA" id="ARBA00006174"/>
    </source>
</evidence>
<dbReference type="InterPro" id="IPR045337">
    <property type="entry name" value="MmgE_PrpD_C"/>
</dbReference>
<accession>A0AAJ1X4S6</accession>
<reference evidence="4" key="2">
    <citation type="submission" date="2023-04" db="EMBL/GenBank/DDBJ databases">
        <title>'Rhodoalgimonas zhirmunskyi' gen. nov., isolated from a red alga.</title>
        <authorList>
            <person name="Nedashkovskaya O.I."/>
            <person name="Otstavnykh N.Y."/>
            <person name="Bystritskaya E.P."/>
            <person name="Balabanova L.A."/>
            <person name="Isaeva M.P."/>
        </authorList>
    </citation>
    <scope>NUCLEOTIDE SEQUENCE</scope>
    <source>
        <strain evidence="4">10Alg 79</strain>
    </source>
</reference>
<organism evidence="4 5">
    <name type="scientific">Rhodalgimonas zhirmunskyi</name>
    <dbReference type="NCBI Taxonomy" id="2964767"/>
    <lineage>
        <taxon>Bacteria</taxon>
        <taxon>Pseudomonadati</taxon>
        <taxon>Pseudomonadota</taxon>
        <taxon>Alphaproteobacteria</taxon>
        <taxon>Rhodobacterales</taxon>
        <taxon>Roseobacteraceae</taxon>
        <taxon>Rhodalgimonas</taxon>
    </lineage>
</organism>
<dbReference type="PANTHER" id="PTHR16943">
    <property type="entry name" value="2-METHYLCITRATE DEHYDRATASE-RELATED"/>
    <property type="match status" value="1"/>
</dbReference>
<dbReference type="InterPro" id="IPR045336">
    <property type="entry name" value="MmgE_PrpD_N"/>
</dbReference>
<comment type="similarity">
    <text evidence="1">Belongs to the PrpD family.</text>
</comment>
<dbReference type="InterPro" id="IPR036148">
    <property type="entry name" value="MmgE/PrpD_sf"/>
</dbReference>
<feature type="domain" description="MmgE/PrpD C-terminal" evidence="3">
    <location>
        <begin position="260"/>
        <end position="361"/>
    </location>
</feature>
<gene>
    <name evidence="4" type="ORF">NOI20_01755</name>
</gene>
<dbReference type="SUPFAM" id="SSF103378">
    <property type="entry name" value="2-methylcitrate dehydratase PrpD"/>
    <property type="match status" value="1"/>
</dbReference>
<dbReference type="InterPro" id="IPR042188">
    <property type="entry name" value="MmgE/PrpD_sf_2"/>
</dbReference>
<dbReference type="Gene3D" id="3.30.1330.120">
    <property type="entry name" value="2-methylcitrate dehydratase PrpD"/>
    <property type="match status" value="1"/>
</dbReference>
<evidence type="ECO:0000259" key="2">
    <source>
        <dbReference type="Pfam" id="PF03972"/>
    </source>
</evidence>
<dbReference type="Pfam" id="PF03972">
    <property type="entry name" value="MmgE_PrpD_N"/>
    <property type="match status" value="1"/>
</dbReference>
<feature type="domain" description="MmgE/PrpD N-terminal" evidence="2">
    <location>
        <begin position="15"/>
        <end position="237"/>
    </location>
</feature>
<sequence>MISEKLASFAIGVCEAPEAVRAVARLSLIDWMAVGIAGADEPVARVMRAFAGEESGAAQAGLIGGGRAPARMAALVNGTISHALDYDDTHFAHIGHPSVGVIPAALAVGEHLGCSGADVQEAALVGMEGAIRFGVFLGRSHYQVGYHQTATAGAVGATMAAGRLMGLDQGQMETALGLVATRASGLKSQFGTMGKPFNAGLSAANGVEAATLARLGMEARLGALEGPLGLSETHHGEGDPAALDGLGRAWLFESVSHKFHACCHGLHAVLEAARDIEVVPGDIRAIRVWTNPRWMSVCNQPAPETGLGAKFSYATVLPMHFLGHDTTRLESYDAATCADPQVQRLRGMVTVTADDSVGEMQARLEVETGAGVLTAFHDLDAPLPLAARAAKIAAKAESLLGEARAHRVTALVEDAALPGALAAEFSN</sequence>
<keyword evidence="5" id="KW-1185">Reference proteome</keyword>
<dbReference type="InterPro" id="IPR042183">
    <property type="entry name" value="MmgE/PrpD_sf_1"/>
</dbReference>
<dbReference type="RefSeq" id="WP_317624444.1">
    <property type="nucleotide sequence ID" value="NZ_JANFFA010000001.1"/>
</dbReference>
<dbReference type="Pfam" id="PF19305">
    <property type="entry name" value="MmgE_PrpD_C"/>
    <property type="match status" value="1"/>
</dbReference>
<reference evidence="4" key="1">
    <citation type="submission" date="2022-07" db="EMBL/GenBank/DDBJ databases">
        <authorList>
            <person name="Otstavnykh N."/>
            <person name="Isaeva M."/>
            <person name="Bystritskaya E."/>
        </authorList>
    </citation>
    <scope>NUCLEOTIDE SEQUENCE</scope>
    <source>
        <strain evidence="4">10Alg 79</strain>
    </source>
</reference>
<dbReference type="AlphaFoldDB" id="A0AAJ1X4S6"/>
<evidence type="ECO:0000313" key="5">
    <source>
        <dbReference type="Proteomes" id="UP001227162"/>
    </source>
</evidence>
<dbReference type="Proteomes" id="UP001227162">
    <property type="component" value="Unassembled WGS sequence"/>
</dbReference>